<dbReference type="InterPro" id="IPR036844">
    <property type="entry name" value="Hint_dom_sf"/>
</dbReference>
<organism evidence="2 3">
    <name type="scientific">Cypionkella sinensis</name>
    <dbReference type="NCBI Taxonomy" id="1756043"/>
    <lineage>
        <taxon>Bacteria</taxon>
        <taxon>Pseudomonadati</taxon>
        <taxon>Pseudomonadota</taxon>
        <taxon>Alphaproteobacteria</taxon>
        <taxon>Rhodobacterales</taxon>
        <taxon>Paracoccaceae</taxon>
        <taxon>Cypionkella</taxon>
    </lineage>
</organism>
<evidence type="ECO:0000313" key="2">
    <source>
        <dbReference type="EMBL" id="MFC3180053.1"/>
    </source>
</evidence>
<dbReference type="EMBL" id="JBHRTO010000001">
    <property type="protein sequence ID" value="MFC3180053.1"/>
    <property type="molecule type" value="Genomic_DNA"/>
</dbReference>
<dbReference type="InterPro" id="IPR028992">
    <property type="entry name" value="Hedgehog/Intein_dom"/>
</dbReference>
<dbReference type="SUPFAM" id="SSF51294">
    <property type="entry name" value="Hedgehog/intein (Hint) domain"/>
    <property type="match status" value="1"/>
</dbReference>
<proteinExistence type="predicted"/>
<name>A0ABV7IW79_9RHOB</name>
<accession>A0ABV7IW79</accession>
<gene>
    <name evidence="2" type="ORF">ACFOGH_03535</name>
</gene>
<dbReference type="Proteomes" id="UP001595547">
    <property type="component" value="Unassembled WGS sequence"/>
</dbReference>
<reference evidence="3" key="1">
    <citation type="journal article" date="2019" name="Int. J. Syst. Evol. Microbiol.">
        <title>The Global Catalogue of Microorganisms (GCM) 10K type strain sequencing project: providing services to taxonomists for standard genome sequencing and annotation.</title>
        <authorList>
            <consortium name="The Broad Institute Genomics Platform"/>
            <consortium name="The Broad Institute Genome Sequencing Center for Infectious Disease"/>
            <person name="Wu L."/>
            <person name="Ma J."/>
        </authorList>
    </citation>
    <scope>NUCLEOTIDE SEQUENCE [LARGE SCALE GENOMIC DNA]</scope>
    <source>
        <strain evidence="3">KCTC 52039</strain>
    </source>
</reference>
<protein>
    <submittedName>
        <fullName evidence="2">Hint domain-containing protein</fullName>
    </submittedName>
</protein>
<sequence>MTIHTKVTAAKAQIGLGHGLALATPVLSLDGLMPVEYLTVGERIITRLGALRLRAIETQVVQNARVVRIAQGVLGVDRPEADMIVTPDQPILIRDWRAKALTGQAVALIPAQRLVDGSYICAEVLAEVRLFTLRFDEDAVIYAGGLELACTGLSVAA</sequence>
<dbReference type="RefSeq" id="WP_380071685.1">
    <property type="nucleotide sequence ID" value="NZ_JBHRTO010000001.1"/>
</dbReference>
<keyword evidence="3" id="KW-1185">Reference proteome</keyword>
<feature type="domain" description="Hedgehog/Intein (Hint)" evidence="1">
    <location>
        <begin position="24"/>
        <end position="147"/>
    </location>
</feature>
<comment type="caution">
    <text evidence="2">The sequence shown here is derived from an EMBL/GenBank/DDBJ whole genome shotgun (WGS) entry which is preliminary data.</text>
</comment>
<dbReference type="Pfam" id="PF13403">
    <property type="entry name" value="Hint_2"/>
    <property type="match status" value="1"/>
</dbReference>
<evidence type="ECO:0000259" key="1">
    <source>
        <dbReference type="Pfam" id="PF13403"/>
    </source>
</evidence>
<evidence type="ECO:0000313" key="3">
    <source>
        <dbReference type="Proteomes" id="UP001595547"/>
    </source>
</evidence>